<dbReference type="Gene3D" id="3.10.450.10">
    <property type="match status" value="1"/>
</dbReference>
<dbReference type="Proteomes" id="UP000228934">
    <property type="component" value="Unassembled WGS sequence"/>
</dbReference>
<dbReference type="PANTHER" id="PTHR11414:SF21">
    <property type="entry name" value="CYSTATIN 14A, TANDEM DUPLICATE 1-RELATED"/>
    <property type="match status" value="1"/>
</dbReference>
<evidence type="ECO:0000256" key="3">
    <source>
        <dbReference type="ARBA" id="ARBA00022490"/>
    </source>
</evidence>
<dbReference type="SUPFAM" id="SSF54403">
    <property type="entry name" value="Cystatin/monellin"/>
    <property type="match status" value="1"/>
</dbReference>
<dbReference type="AlphaFoldDB" id="A0A2G9RXD6"/>
<protein>
    <submittedName>
        <fullName evidence="7">Cystatin-B</fullName>
    </submittedName>
</protein>
<accession>A0A2G9RXD6</accession>
<dbReference type="GO" id="GO:0004869">
    <property type="term" value="F:cysteine-type endopeptidase inhibitor activity"/>
    <property type="evidence" value="ECO:0007669"/>
    <property type="project" value="UniProtKB-KW"/>
</dbReference>
<organism evidence="7 8">
    <name type="scientific">Aquarana catesbeiana</name>
    <name type="common">American bullfrog</name>
    <name type="synonym">Rana catesbeiana</name>
    <dbReference type="NCBI Taxonomy" id="8400"/>
    <lineage>
        <taxon>Eukaryota</taxon>
        <taxon>Metazoa</taxon>
        <taxon>Chordata</taxon>
        <taxon>Craniata</taxon>
        <taxon>Vertebrata</taxon>
        <taxon>Euteleostomi</taxon>
        <taxon>Amphibia</taxon>
        <taxon>Batrachia</taxon>
        <taxon>Anura</taxon>
        <taxon>Neobatrachia</taxon>
        <taxon>Ranoidea</taxon>
        <taxon>Ranidae</taxon>
        <taxon>Aquarana</taxon>
    </lineage>
</organism>
<dbReference type="EMBL" id="KV930515">
    <property type="protein sequence ID" value="PIO32552.1"/>
    <property type="molecule type" value="Genomic_DNA"/>
</dbReference>
<evidence type="ECO:0000256" key="2">
    <source>
        <dbReference type="ARBA" id="ARBA00009403"/>
    </source>
</evidence>
<evidence type="ECO:0000256" key="1">
    <source>
        <dbReference type="ARBA" id="ARBA00004496"/>
    </source>
</evidence>
<feature type="domain" description="Cystatin" evidence="6">
    <location>
        <begin position="10"/>
        <end position="78"/>
    </location>
</feature>
<gene>
    <name evidence="7" type="ORF">AB205_0217320</name>
</gene>
<dbReference type="InterPro" id="IPR000010">
    <property type="entry name" value="Cystatin_dom"/>
</dbReference>
<evidence type="ECO:0000256" key="5">
    <source>
        <dbReference type="ARBA" id="ARBA00022704"/>
    </source>
</evidence>
<dbReference type="PRINTS" id="PR00295">
    <property type="entry name" value="STEFINA"/>
</dbReference>
<keyword evidence="4" id="KW-0646">Protease inhibitor</keyword>
<dbReference type="PANTHER" id="PTHR11414">
    <property type="entry name" value="CYSTATIN FAMILY MEMBER"/>
    <property type="match status" value="1"/>
</dbReference>
<reference evidence="8" key="1">
    <citation type="journal article" date="2017" name="Nat. Commun.">
        <title>The North American bullfrog draft genome provides insight into hormonal regulation of long noncoding RNA.</title>
        <authorList>
            <person name="Hammond S.A."/>
            <person name="Warren R.L."/>
            <person name="Vandervalk B.P."/>
            <person name="Kucuk E."/>
            <person name="Khan H."/>
            <person name="Gibb E.A."/>
            <person name="Pandoh P."/>
            <person name="Kirk H."/>
            <person name="Zhao Y."/>
            <person name="Jones M."/>
            <person name="Mungall A.J."/>
            <person name="Coope R."/>
            <person name="Pleasance S."/>
            <person name="Moore R.A."/>
            <person name="Holt R.A."/>
            <person name="Round J.M."/>
            <person name="Ohora S."/>
            <person name="Walle B.V."/>
            <person name="Veldhoen N."/>
            <person name="Helbing C.C."/>
            <person name="Birol I."/>
        </authorList>
    </citation>
    <scope>NUCLEOTIDE SEQUENCE [LARGE SCALE GENOMIC DNA]</scope>
</reference>
<comment type="subcellular location">
    <subcellularLocation>
        <location evidence="1">Cytoplasm</location>
    </subcellularLocation>
</comment>
<dbReference type="GO" id="GO:0005829">
    <property type="term" value="C:cytosol"/>
    <property type="evidence" value="ECO:0007669"/>
    <property type="project" value="TreeGrafter"/>
</dbReference>
<comment type="similarity">
    <text evidence="2">Belongs to the cystatin family.</text>
</comment>
<keyword evidence="5" id="KW-0789">Thiol protease inhibitor</keyword>
<proteinExistence type="inferred from homology"/>
<sequence length="107" mass="12192">MWIFFSFPQVKEQYEKQSGKNTGEFKAILVSTRLVAGTNYFIKVHTGDETYIHVRVFVPLPGSDEGPTLVSFQANKTKDDELQYFEAKDEGKSVVTHSKTPYPVHSF</sequence>
<evidence type="ECO:0000259" key="6">
    <source>
        <dbReference type="Pfam" id="PF00031"/>
    </source>
</evidence>
<dbReference type="OrthoDB" id="2429551at2759"/>
<dbReference type="InterPro" id="IPR001713">
    <property type="entry name" value="Prot_inh_stefin"/>
</dbReference>
<evidence type="ECO:0000313" key="8">
    <source>
        <dbReference type="Proteomes" id="UP000228934"/>
    </source>
</evidence>
<evidence type="ECO:0000313" key="7">
    <source>
        <dbReference type="EMBL" id="PIO32552.1"/>
    </source>
</evidence>
<dbReference type="Pfam" id="PF00031">
    <property type="entry name" value="Cystatin"/>
    <property type="match status" value="1"/>
</dbReference>
<dbReference type="InterPro" id="IPR046350">
    <property type="entry name" value="Cystatin_sf"/>
</dbReference>
<dbReference type="FunFam" id="3.10.450.10:FF:000001">
    <property type="entry name" value="Cystatin-A"/>
    <property type="match status" value="1"/>
</dbReference>
<keyword evidence="8" id="KW-1185">Reference proteome</keyword>
<keyword evidence="3" id="KW-0963">Cytoplasm</keyword>
<evidence type="ECO:0000256" key="4">
    <source>
        <dbReference type="ARBA" id="ARBA00022690"/>
    </source>
</evidence>
<name>A0A2G9RXD6_AQUCT</name>